<evidence type="ECO:0000259" key="8">
    <source>
        <dbReference type="Pfam" id="PF00520"/>
    </source>
</evidence>
<dbReference type="InterPro" id="IPR005821">
    <property type="entry name" value="Ion_trans_dom"/>
</dbReference>
<evidence type="ECO:0000256" key="5">
    <source>
        <dbReference type="SAM" id="Coils"/>
    </source>
</evidence>
<sequence>MNEDTMDELAPRAEIFRSKLIEDFQLIDRVANSSGAEPPKYYSNEITDDEVMKQLLRETPQGLIKFQIYSKKDEQRFVDRRLNRVKNKNAIPLGPWAHTVIEDPRIQNFMMILIITNSIVLGIQAEISKIEDSSLYGLKLVLQIFDYCTLTIFVLEIILKWIDGFWSFWKNGWNIFDFIVTVMSFVPEIIELSSGKNTAEVAVIAENLRVFRILRSLKMVSRFAQLRIIVLTILKAFKSMAFILILLMTFMYIFAVAGTVMFASYSKSERTDLKYKQSFSTLGNALVTLFQLFTLDHWYDILRDLIKVVDPITVEIYIILWICIGAFIFRNIFAGIMGIHAMSFFNYNEIMNFQSIRRDFNQQVKEQTEAIEAEQMRNHLAEELERKDRLQSRTRRTSSLGASLFQELGKQLEPMSTLVETEEEEEESFEHRDDSGIKDSSSLPQEGENKSKPETNEPDPLATLGDKLAQIREKRNSWSKQSGVDQQPIPELHGEFAHDKAKDMTNDWITTVQANLTDLKNHPVETLWQRDTLFRYFQLMEAWQENLAERQQLIRMAGQALLKLHDT</sequence>
<dbReference type="GO" id="GO:0030317">
    <property type="term" value="P:flagellated sperm motility"/>
    <property type="evidence" value="ECO:0007669"/>
    <property type="project" value="InterPro"/>
</dbReference>
<keyword evidence="2 7" id="KW-0812">Transmembrane</keyword>
<dbReference type="STRING" id="46731.A0A3M6TV32"/>
<feature type="transmembrane region" description="Helical" evidence="7">
    <location>
        <begin position="140"/>
        <end position="162"/>
    </location>
</feature>
<dbReference type="Gene3D" id="1.10.287.70">
    <property type="match status" value="1"/>
</dbReference>
<dbReference type="SUPFAM" id="SSF81324">
    <property type="entry name" value="Voltage-gated potassium channels"/>
    <property type="match status" value="1"/>
</dbReference>
<protein>
    <recommendedName>
        <fullName evidence="8">Ion transport domain-containing protein</fullName>
    </recommendedName>
</protein>
<evidence type="ECO:0000256" key="6">
    <source>
        <dbReference type="SAM" id="MobiDB-lite"/>
    </source>
</evidence>
<evidence type="ECO:0000256" key="1">
    <source>
        <dbReference type="ARBA" id="ARBA00004141"/>
    </source>
</evidence>
<keyword evidence="3 7" id="KW-1133">Transmembrane helix</keyword>
<dbReference type="InterPro" id="IPR028747">
    <property type="entry name" value="CatSper2"/>
</dbReference>
<evidence type="ECO:0000256" key="7">
    <source>
        <dbReference type="SAM" id="Phobius"/>
    </source>
</evidence>
<feature type="domain" description="Ion transport" evidence="8">
    <location>
        <begin position="106"/>
        <end position="338"/>
    </location>
</feature>
<proteinExistence type="predicted"/>
<keyword evidence="10" id="KW-1185">Reference proteome</keyword>
<feature type="transmembrane region" description="Helical" evidence="7">
    <location>
        <begin position="314"/>
        <end position="333"/>
    </location>
</feature>
<dbReference type="GO" id="GO:0009566">
    <property type="term" value="P:fertilization"/>
    <property type="evidence" value="ECO:0007669"/>
    <property type="project" value="TreeGrafter"/>
</dbReference>
<evidence type="ECO:0000256" key="3">
    <source>
        <dbReference type="ARBA" id="ARBA00022989"/>
    </source>
</evidence>
<dbReference type="Proteomes" id="UP000275408">
    <property type="component" value="Unassembled WGS sequence"/>
</dbReference>
<comment type="subcellular location">
    <subcellularLocation>
        <location evidence="1">Membrane</location>
        <topology evidence="1">Multi-pass membrane protein</topology>
    </subcellularLocation>
</comment>
<comment type="caution">
    <text evidence="9">The sequence shown here is derived from an EMBL/GenBank/DDBJ whole genome shotgun (WGS) entry which is preliminary data.</text>
</comment>
<feature type="transmembrane region" description="Helical" evidence="7">
    <location>
        <begin position="243"/>
        <end position="265"/>
    </location>
</feature>
<evidence type="ECO:0000313" key="9">
    <source>
        <dbReference type="EMBL" id="RMX45295.1"/>
    </source>
</evidence>
<dbReference type="GO" id="GO:0036128">
    <property type="term" value="C:CatSper complex"/>
    <property type="evidence" value="ECO:0007669"/>
    <property type="project" value="InterPro"/>
</dbReference>
<organism evidence="9 10">
    <name type="scientific">Pocillopora damicornis</name>
    <name type="common">Cauliflower coral</name>
    <name type="synonym">Millepora damicornis</name>
    <dbReference type="NCBI Taxonomy" id="46731"/>
    <lineage>
        <taxon>Eukaryota</taxon>
        <taxon>Metazoa</taxon>
        <taxon>Cnidaria</taxon>
        <taxon>Anthozoa</taxon>
        <taxon>Hexacorallia</taxon>
        <taxon>Scleractinia</taxon>
        <taxon>Astrocoeniina</taxon>
        <taxon>Pocilloporidae</taxon>
        <taxon>Pocillopora</taxon>
    </lineage>
</organism>
<gene>
    <name evidence="9" type="ORF">pdam_00000800</name>
</gene>
<dbReference type="AlphaFoldDB" id="A0A3M6TV32"/>
<feature type="transmembrane region" description="Helical" evidence="7">
    <location>
        <begin position="277"/>
        <end position="294"/>
    </location>
</feature>
<evidence type="ECO:0000313" key="10">
    <source>
        <dbReference type="Proteomes" id="UP000275408"/>
    </source>
</evidence>
<dbReference type="Gene3D" id="1.20.120.350">
    <property type="entry name" value="Voltage-gated potassium channels. Chain C"/>
    <property type="match status" value="1"/>
</dbReference>
<keyword evidence="4 7" id="KW-0472">Membrane</keyword>
<dbReference type="OrthoDB" id="416585at2759"/>
<dbReference type="GO" id="GO:0048240">
    <property type="term" value="P:sperm capacitation"/>
    <property type="evidence" value="ECO:0007669"/>
    <property type="project" value="TreeGrafter"/>
</dbReference>
<dbReference type="PANTHER" id="PTHR46923:SF1">
    <property type="entry name" value="CATION CHANNEL SPERM-ASSOCIATED PROTEIN 2"/>
    <property type="match status" value="1"/>
</dbReference>
<name>A0A3M6TV32_POCDA</name>
<reference evidence="9 10" key="1">
    <citation type="journal article" date="2018" name="Sci. Rep.">
        <title>Comparative analysis of the Pocillopora damicornis genome highlights role of immune system in coral evolution.</title>
        <authorList>
            <person name="Cunning R."/>
            <person name="Bay R.A."/>
            <person name="Gillette P."/>
            <person name="Baker A.C."/>
            <person name="Traylor-Knowles N."/>
        </authorList>
    </citation>
    <scope>NUCLEOTIDE SEQUENCE [LARGE SCALE GENOMIC DNA]</scope>
    <source>
        <strain evidence="9">RSMAS</strain>
        <tissue evidence="9">Whole animal</tissue>
    </source>
</reference>
<dbReference type="PANTHER" id="PTHR46923">
    <property type="entry name" value="CATION CHANNEL SPERM-ASSOCIATED PROTEIN 2"/>
    <property type="match status" value="1"/>
</dbReference>
<feature type="coiled-coil region" evidence="5">
    <location>
        <begin position="357"/>
        <end position="393"/>
    </location>
</feature>
<accession>A0A3M6TV32</accession>
<dbReference type="Pfam" id="PF00520">
    <property type="entry name" value="Ion_trans"/>
    <property type="match status" value="1"/>
</dbReference>
<evidence type="ECO:0000256" key="2">
    <source>
        <dbReference type="ARBA" id="ARBA00022692"/>
    </source>
</evidence>
<evidence type="ECO:0000256" key="4">
    <source>
        <dbReference type="ARBA" id="ARBA00023136"/>
    </source>
</evidence>
<feature type="region of interest" description="Disordered" evidence="6">
    <location>
        <begin position="414"/>
        <end position="463"/>
    </location>
</feature>
<dbReference type="EMBL" id="RCHS01002836">
    <property type="protein sequence ID" value="RMX45295.1"/>
    <property type="molecule type" value="Genomic_DNA"/>
</dbReference>
<feature type="transmembrane region" description="Helical" evidence="7">
    <location>
        <begin position="109"/>
        <end position="128"/>
    </location>
</feature>
<keyword evidence="5" id="KW-0175">Coiled coil</keyword>
<dbReference type="GO" id="GO:0005227">
    <property type="term" value="F:calcium-activated cation channel activity"/>
    <property type="evidence" value="ECO:0007669"/>
    <property type="project" value="InterPro"/>
</dbReference>
<dbReference type="InterPro" id="IPR027359">
    <property type="entry name" value="Volt_channel_dom_sf"/>
</dbReference>